<name>A0A2H3CZ62_ARMGA</name>
<feature type="region of interest" description="Disordered" evidence="1">
    <location>
        <begin position="1"/>
        <end position="94"/>
    </location>
</feature>
<dbReference type="EMBL" id="KZ293730">
    <property type="protein sequence ID" value="PBK81383.1"/>
    <property type="molecule type" value="Genomic_DNA"/>
</dbReference>
<dbReference type="AlphaFoldDB" id="A0A2H3CZ62"/>
<gene>
    <name evidence="2" type="ORF">ARMGADRAFT_1039320</name>
</gene>
<keyword evidence="3" id="KW-1185">Reference proteome</keyword>
<dbReference type="Proteomes" id="UP000217790">
    <property type="component" value="Unassembled WGS sequence"/>
</dbReference>
<dbReference type="InParanoid" id="A0A2H3CZ62"/>
<reference evidence="3" key="1">
    <citation type="journal article" date="2017" name="Nat. Ecol. Evol.">
        <title>Genome expansion and lineage-specific genetic innovations in the forest pathogenic fungi Armillaria.</title>
        <authorList>
            <person name="Sipos G."/>
            <person name="Prasanna A.N."/>
            <person name="Walter M.C."/>
            <person name="O'Connor E."/>
            <person name="Balint B."/>
            <person name="Krizsan K."/>
            <person name="Kiss B."/>
            <person name="Hess J."/>
            <person name="Varga T."/>
            <person name="Slot J."/>
            <person name="Riley R."/>
            <person name="Boka B."/>
            <person name="Rigling D."/>
            <person name="Barry K."/>
            <person name="Lee J."/>
            <person name="Mihaltcheva S."/>
            <person name="LaButti K."/>
            <person name="Lipzen A."/>
            <person name="Waldron R."/>
            <person name="Moloney N.M."/>
            <person name="Sperisen C."/>
            <person name="Kredics L."/>
            <person name="Vagvoelgyi C."/>
            <person name="Patrignani A."/>
            <person name="Fitzpatrick D."/>
            <person name="Nagy I."/>
            <person name="Doyle S."/>
            <person name="Anderson J.B."/>
            <person name="Grigoriev I.V."/>
            <person name="Gueldener U."/>
            <person name="Muensterkoetter M."/>
            <person name="Nagy L.G."/>
        </authorList>
    </citation>
    <scope>NUCLEOTIDE SEQUENCE [LARGE SCALE GENOMIC DNA]</scope>
    <source>
        <strain evidence="3">Ar21-2</strain>
    </source>
</reference>
<evidence type="ECO:0000313" key="2">
    <source>
        <dbReference type="EMBL" id="PBK81383.1"/>
    </source>
</evidence>
<sequence length="233" mass="26598">MLVDLSLKVKDAASSNSKHLKDDCSGEQATSAKKTKKDVVVELGEPKGRKRRPEHEDGDDVEATVSWKATKKSRLSKPMSKSTSDNPLSKPMPNAAIKTPVVKEPLKLDLPEDAPKWAMNTIKMFKCQDVPERFLQLAETWIKFETREKNWEHTGKLSTVDRPKPIANWINCVQMDRFHLQAVKSGVDPVKDFESKFWSWWSQLQPNFQQRDESDVTLALIHEGRPDTKSEDD</sequence>
<protein>
    <submittedName>
        <fullName evidence="2">Uncharacterized protein</fullName>
    </submittedName>
</protein>
<feature type="compositionally biased region" description="Basic and acidic residues" evidence="1">
    <location>
        <begin position="37"/>
        <end position="47"/>
    </location>
</feature>
<dbReference type="OMA" id="IANWINC"/>
<accession>A0A2H3CZ62</accession>
<dbReference type="OrthoDB" id="3066350at2759"/>
<evidence type="ECO:0000256" key="1">
    <source>
        <dbReference type="SAM" id="MobiDB-lite"/>
    </source>
</evidence>
<proteinExistence type="predicted"/>
<organism evidence="2 3">
    <name type="scientific">Armillaria gallica</name>
    <name type="common">Bulbous honey fungus</name>
    <name type="synonym">Armillaria bulbosa</name>
    <dbReference type="NCBI Taxonomy" id="47427"/>
    <lineage>
        <taxon>Eukaryota</taxon>
        <taxon>Fungi</taxon>
        <taxon>Dikarya</taxon>
        <taxon>Basidiomycota</taxon>
        <taxon>Agaricomycotina</taxon>
        <taxon>Agaricomycetes</taxon>
        <taxon>Agaricomycetidae</taxon>
        <taxon>Agaricales</taxon>
        <taxon>Marasmiineae</taxon>
        <taxon>Physalacriaceae</taxon>
        <taxon>Armillaria</taxon>
    </lineage>
</organism>
<evidence type="ECO:0000313" key="3">
    <source>
        <dbReference type="Proteomes" id="UP000217790"/>
    </source>
</evidence>